<feature type="signal peptide" evidence="1">
    <location>
        <begin position="1"/>
        <end position="24"/>
    </location>
</feature>
<dbReference type="Proteomes" id="UP001596162">
    <property type="component" value="Unassembled WGS sequence"/>
</dbReference>
<proteinExistence type="predicted"/>
<dbReference type="RefSeq" id="WP_376859285.1">
    <property type="nucleotide sequence ID" value="NZ_JBHSLA010000002.1"/>
</dbReference>
<comment type="caution">
    <text evidence="2">The sequence shown here is derived from an EMBL/GenBank/DDBJ whole genome shotgun (WGS) entry which is preliminary data.</text>
</comment>
<feature type="chain" id="PRO_5046242224" evidence="1">
    <location>
        <begin position="25"/>
        <end position="198"/>
    </location>
</feature>
<organism evidence="2 3">
    <name type="scientific">Bizionia hallyeonensis</name>
    <dbReference type="NCBI Taxonomy" id="1123757"/>
    <lineage>
        <taxon>Bacteria</taxon>
        <taxon>Pseudomonadati</taxon>
        <taxon>Bacteroidota</taxon>
        <taxon>Flavobacteriia</taxon>
        <taxon>Flavobacteriales</taxon>
        <taxon>Flavobacteriaceae</taxon>
        <taxon>Bizionia</taxon>
    </lineage>
</organism>
<evidence type="ECO:0000313" key="2">
    <source>
        <dbReference type="EMBL" id="MFC5194857.1"/>
    </source>
</evidence>
<evidence type="ECO:0000256" key="1">
    <source>
        <dbReference type="SAM" id="SignalP"/>
    </source>
</evidence>
<sequence length="198" mass="21839">MKNLKTNKLLLFFTCCFLALVSCDDDNDPINNVCENSYVDNLINSVFATNIDYDLYETMDLETHEYDIIINANGEICSVGYQNATAYAGGYTMEVINNTSGASYSGTHTFSQTALDYQAITPVIVSSGDEITVRRTILPGYGNLNETIGRIYRKIDFSPVPYPITEGNVVFQSSNFYGSGGPVINYGQPYIALGFKVD</sequence>
<accession>A0ABW0C4C4</accession>
<keyword evidence="3" id="KW-1185">Reference proteome</keyword>
<dbReference type="EMBL" id="JBHSLA010000002">
    <property type="protein sequence ID" value="MFC5194857.1"/>
    <property type="molecule type" value="Genomic_DNA"/>
</dbReference>
<reference evidence="3" key="1">
    <citation type="journal article" date="2019" name="Int. J. Syst. Evol. Microbiol.">
        <title>The Global Catalogue of Microorganisms (GCM) 10K type strain sequencing project: providing services to taxonomists for standard genome sequencing and annotation.</title>
        <authorList>
            <consortium name="The Broad Institute Genomics Platform"/>
            <consortium name="The Broad Institute Genome Sequencing Center for Infectious Disease"/>
            <person name="Wu L."/>
            <person name="Ma J."/>
        </authorList>
    </citation>
    <scope>NUCLEOTIDE SEQUENCE [LARGE SCALE GENOMIC DNA]</scope>
    <source>
        <strain evidence="3">JCM 17978</strain>
    </source>
</reference>
<dbReference type="PROSITE" id="PS51257">
    <property type="entry name" value="PROKAR_LIPOPROTEIN"/>
    <property type="match status" value="1"/>
</dbReference>
<gene>
    <name evidence="2" type="ORF">ACFPH8_05905</name>
</gene>
<evidence type="ECO:0000313" key="3">
    <source>
        <dbReference type="Proteomes" id="UP001596162"/>
    </source>
</evidence>
<keyword evidence="1" id="KW-0732">Signal</keyword>
<name>A0ABW0C4C4_9FLAO</name>
<protein>
    <submittedName>
        <fullName evidence="2">Uncharacterized protein</fullName>
    </submittedName>
</protein>